<dbReference type="PANTHER" id="PTHR43806:SF58">
    <property type="entry name" value="ALKALINE PROTEASE 1-RELATED"/>
    <property type="match status" value="1"/>
</dbReference>
<dbReference type="PROSITE" id="PS00138">
    <property type="entry name" value="SUBTILASE_SER"/>
    <property type="match status" value="1"/>
</dbReference>
<dbReference type="GO" id="GO:0004252">
    <property type="term" value="F:serine-type endopeptidase activity"/>
    <property type="evidence" value="ECO:0007669"/>
    <property type="project" value="UniProtKB-UniRule"/>
</dbReference>
<keyword evidence="2 6" id="KW-0645">Protease</keyword>
<comment type="caution">
    <text evidence="9">The sequence shown here is derived from an EMBL/GenBank/DDBJ whole genome shotgun (WGS) entry which is preliminary data.</text>
</comment>
<dbReference type="PANTHER" id="PTHR43806">
    <property type="entry name" value="PEPTIDASE S8"/>
    <property type="match status" value="1"/>
</dbReference>
<evidence type="ECO:0000256" key="1">
    <source>
        <dbReference type="ARBA" id="ARBA00011073"/>
    </source>
</evidence>
<dbReference type="InterPro" id="IPR023827">
    <property type="entry name" value="Peptidase_S8_Asp-AS"/>
</dbReference>
<evidence type="ECO:0000256" key="7">
    <source>
        <dbReference type="RuleBase" id="RU003355"/>
    </source>
</evidence>
<feature type="domain" description="Peptidase S8/S53" evidence="8">
    <location>
        <begin position="10"/>
        <end position="242"/>
    </location>
</feature>
<dbReference type="FunFam" id="3.40.50.200:FF:000014">
    <property type="entry name" value="Proteinase K"/>
    <property type="match status" value="1"/>
</dbReference>
<evidence type="ECO:0000256" key="5">
    <source>
        <dbReference type="PIRSR" id="PIRSR615500-1"/>
    </source>
</evidence>
<dbReference type="InterPro" id="IPR022398">
    <property type="entry name" value="Peptidase_S8_His-AS"/>
</dbReference>
<keyword evidence="10" id="KW-1185">Reference proteome</keyword>
<dbReference type="Pfam" id="PF00082">
    <property type="entry name" value="Peptidase_S8"/>
    <property type="match status" value="1"/>
</dbReference>
<dbReference type="EMBL" id="MRZV01001192">
    <property type="protein sequence ID" value="PIK39857.1"/>
    <property type="molecule type" value="Genomic_DNA"/>
</dbReference>
<feature type="active site" description="Charge relay system" evidence="5 6">
    <location>
        <position position="19"/>
    </location>
</feature>
<dbReference type="InterPro" id="IPR036852">
    <property type="entry name" value="Peptidase_S8/S53_dom_sf"/>
</dbReference>
<dbReference type="OrthoDB" id="206201at2759"/>
<evidence type="ECO:0000256" key="4">
    <source>
        <dbReference type="ARBA" id="ARBA00022825"/>
    </source>
</evidence>
<dbReference type="STRING" id="307972.A0A2G8JVQ4"/>
<dbReference type="Proteomes" id="UP000230750">
    <property type="component" value="Unassembled WGS sequence"/>
</dbReference>
<evidence type="ECO:0000313" key="9">
    <source>
        <dbReference type="EMBL" id="PIK39857.1"/>
    </source>
</evidence>
<dbReference type="InterPro" id="IPR050131">
    <property type="entry name" value="Peptidase_S8_subtilisin-like"/>
</dbReference>
<dbReference type="CDD" id="cd04077">
    <property type="entry name" value="Peptidases_S8_PCSK9_ProteinaseK_like"/>
    <property type="match status" value="1"/>
</dbReference>
<feature type="active site" description="Charge relay system" evidence="5 6">
    <location>
        <position position="53"/>
    </location>
</feature>
<protein>
    <recommendedName>
        <fullName evidence="8">Peptidase S8/S53 domain-containing protein</fullName>
    </recommendedName>
</protein>
<name>A0A2G8JVQ4_STIJA</name>
<proteinExistence type="inferred from homology"/>
<reference evidence="9 10" key="1">
    <citation type="journal article" date="2017" name="PLoS Biol.">
        <title>The sea cucumber genome provides insights into morphological evolution and visceral regeneration.</title>
        <authorList>
            <person name="Zhang X."/>
            <person name="Sun L."/>
            <person name="Yuan J."/>
            <person name="Sun Y."/>
            <person name="Gao Y."/>
            <person name="Zhang L."/>
            <person name="Li S."/>
            <person name="Dai H."/>
            <person name="Hamel J.F."/>
            <person name="Liu C."/>
            <person name="Yu Y."/>
            <person name="Liu S."/>
            <person name="Lin W."/>
            <person name="Guo K."/>
            <person name="Jin S."/>
            <person name="Xu P."/>
            <person name="Storey K.B."/>
            <person name="Huan P."/>
            <person name="Zhang T."/>
            <person name="Zhou Y."/>
            <person name="Zhang J."/>
            <person name="Lin C."/>
            <person name="Li X."/>
            <person name="Xing L."/>
            <person name="Huo D."/>
            <person name="Sun M."/>
            <person name="Wang L."/>
            <person name="Mercier A."/>
            <person name="Li F."/>
            <person name="Yang H."/>
            <person name="Xiang J."/>
        </authorList>
    </citation>
    <scope>NUCLEOTIDE SEQUENCE [LARGE SCALE GENOMIC DNA]</scope>
    <source>
        <strain evidence="9">Shaxun</strain>
        <tissue evidence="9">Muscle</tissue>
    </source>
</reference>
<evidence type="ECO:0000256" key="2">
    <source>
        <dbReference type="ARBA" id="ARBA00022670"/>
    </source>
</evidence>
<dbReference type="PROSITE" id="PS00137">
    <property type="entry name" value="SUBTILASE_HIS"/>
    <property type="match status" value="1"/>
</dbReference>
<evidence type="ECO:0000256" key="6">
    <source>
        <dbReference type="PROSITE-ProRule" id="PRU01240"/>
    </source>
</evidence>
<dbReference type="PROSITE" id="PS00136">
    <property type="entry name" value="SUBTILASE_ASP"/>
    <property type="match status" value="1"/>
</dbReference>
<gene>
    <name evidence="9" type="ORF">BSL78_23299</name>
</gene>
<dbReference type="InterPro" id="IPR015500">
    <property type="entry name" value="Peptidase_S8_subtilisin-rel"/>
</dbReference>
<dbReference type="InterPro" id="IPR000209">
    <property type="entry name" value="Peptidase_S8/S53_dom"/>
</dbReference>
<keyword evidence="4 6" id="KW-0720">Serine protease</keyword>
<dbReference type="PRINTS" id="PR00723">
    <property type="entry name" value="SUBTILISIN"/>
</dbReference>
<dbReference type="GO" id="GO:0006508">
    <property type="term" value="P:proteolysis"/>
    <property type="evidence" value="ECO:0007669"/>
    <property type="project" value="UniProtKB-KW"/>
</dbReference>
<dbReference type="PROSITE" id="PS51892">
    <property type="entry name" value="SUBTILASE"/>
    <property type="match status" value="1"/>
</dbReference>
<accession>A0A2G8JVQ4</accession>
<evidence type="ECO:0000259" key="8">
    <source>
        <dbReference type="Pfam" id="PF00082"/>
    </source>
</evidence>
<comment type="similarity">
    <text evidence="1 6 7">Belongs to the peptidase S8 family.</text>
</comment>
<organism evidence="9 10">
    <name type="scientific">Stichopus japonicus</name>
    <name type="common">Sea cucumber</name>
    <dbReference type="NCBI Taxonomy" id="307972"/>
    <lineage>
        <taxon>Eukaryota</taxon>
        <taxon>Metazoa</taxon>
        <taxon>Echinodermata</taxon>
        <taxon>Eleutherozoa</taxon>
        <taxon>Echinozoa</taxon>
        <taxon>Holothuroidea</taxon>
        <taxon>Aspidochirotacea</taxon>
        <taxon>Aspidochirotida</taxon>
        <taxon>Stichopodidae</taxon>
        <taxon>Apostichopus</taxon>
    </lineage>
</organism>
<dbReference type="InterPro" id="IPR034193">
    <property type="entry name" value="PCSK9_ProteinaseK-like"/>
</dbReference>
<evidence type="ECO:0000313" key="10">
    <source>
        <dbReference type="Proteomes" id="UP000230750"/>
    </source>
</evidence>
<dbReference type="InterPro" id="IPR023828">
    <property type="entry name" value="Peptidase_S8_Ser-AS"/>
</dbReference>
<dbReference type="SUPFAM" id="SSF52743">
    <property type="entry name" value="Subtilisin-like"/>
    <property type="match status" value="1"/>
</dbReference>
<dbReference type="Gene3D" id="3.40.50.200">
    <property type="entry name" value="Peptidase S8/S53 domain"/>
    <property type="match status" value="1"/>
</dbReference>
<dbReference type="GO" id="GO:0005615">
    <property type="term" value="C:extracellular space"/>
    <property type="evidence" value="ECO:0007669"/>
    <property type="project" value="TreeGrafter"/>
</dbReference>
<evidence type="ECO:0000256" key="3">
    <source>
        <dbReference type="ARBA" id="ARBA00022801"/>
    </source>
</evidence>
<keyword evidence="3 6" id="KW-0378">Hydrolase</keyword>
<dbReference type="AlphaFoldDB" id="A0A2G8JVQ4"/>
<feature type="active site" description="Charge relay system" evidence="5 6">
    <location>
        <position position="205"/>
    </location>
</feature>
<sequence>MKCPCCTVSGEGVNVYVIDTGVNPTHDDLAGRCDVFFNAIDFGLSDGADCNGHGSHCAGTVAGSTYGVAKNAHIYGVRVLSCVGFGSTESVVSGCEKVASDAILPAVASLSLGGGVSAAMDAAITTMVKNGVTSVVAAGNSNADACLSSPAREEMAITVAASDSNDQRASFSNYGSCTDIFAPGVAITSIWYDSNDSTNTISGTSMACPHVAGAAALILEENPDLSPSVVKAALVNTAVNDKITDPGDGSPNKLLQVKTD</sequence>